<organism evidence="3 4">
    <name type="scientific">Edaphobacter aggregans</name>
    <dbReference type="NCBI Taxonomy" id="570835"/>
    <lineage>
        <taxon>Bacteria</taxon>
        <taxon>Pseudomonadati</taxon>
        <taxon>Acidobacteriota</taxon>
        <taxon>Terriglobia</taxon>
        <taxon>Terriglobales</taxon>
        <taxon>Acidobacteriaceae</taxon>
        <taxon>Edaphobacter</taxon>
    </lineage>
</organism>
<dbReference type="AlphaFoldDB" id="A0A3R9NZA9"/>
<evidence type="ECO:0000313" key="4">
    <source>
        <dbReference type="Proteomes" id="UP000269669"/>
    </source>
</evidence>
<keyword evidence="2" id="KW-0732">Signal</keyword>
<dbReference type="Proteomes" id="UP000269669">
    <property type="component" value="Unassembled WGS sequence"/>
</dbReference>
<gene>
    <name evidence="3" type="ORF">EDE15_3846</name>
</gene>
<sequence>MNLRKLSLVVLLVAVSMPLCAQSTQSDVTQLNALMGDLTGHRRSPDLLLDPNSVNRNNEVDRLRDASYVLSLTSEGNPQFTGPGTANIPVRVRFKTANEELDTSSEAHFVLRGTTWYFSDFRFLAFPNALIVVLVVGCLIGVFYAASMLILRSRLLRSGQLNFKTQTKLFVPFFWPSLFKSTQERRAT</sequence>
<keyword evidence="1" id="KW-0472">Membrane</keyword>
<evidence type="ECO:0000256" key="1">
    <source>
        <dbReference type="SAM" id="Phobius"/>
    </source>
</evidence>
<name>A0A3R9NZA9_9BACT</name>
<keyword evidence="1" id="KW-1133">Transmembrane helix</keyword>
<protein>
    <submittedName>
        <fullName evidence="3">Uncharacterized protein</fullName>
    </submittedName>
</protein>
<dbReference type="EMBL" id="RSDW01000001">
    <property type="protein sequence ID" value="RSL18284.1"/>
    <property type="molecule type" value="Genomic_DNA"/>
</dbReference>
<comment type="caution">
    <text evidence="3">The sequence shown here is derived from an EMBL/GenBank/DDBJ whole genome shotgun (WGS) entry which is preliminary data.</text>
</comment>
<feature type="transmembrane region" description="Helical" evidence="1">
    <location>
        <begin position="129"/>
        <end position="151"/>
    </location>
</feature>
<accession>A0A3R9NZA9</accession>
<feature type="chain" id="PRO_5018737433" evidence="2">
    <location>
        <begin position="22"/>
        <end position="188"/>
    </location>
</feature>
<reference evidence="3 4" key="1">
    <citation type="submission" date="2018-12" db="EMBL/GenBank/DDBJ databases">
        <title>Sequencing of bacterial isolates from soil warming experiment in Harvard Forest, Massachusetts, USA.</title>
        <authorList>
            <person name="Deangelis K."/>
        </authorList>
    </citation>
    <scope>NUCLEOTIDE SEQUENCE [LARGE SCALE GENOMIC DNA]</scope>
    <source>
        <strain evidence="3 4">EB153</strain>
    </source>
</reference>
<evidence type="ECO:0000256" key="2">
    <source>
        <dbReference type="SAM" id="SignalP"/>
    </source>
</evidence>
<proteinExistence type="predicted"/>
<keyword evidence="1" id="KW-0812">Transmembrane</keyword>
<evidence type="ECO:0000313" key="3">
    <source>
        <dbReference type="EMBL" id="RSL18284.1"/>
    </source>
</evidence>
<feature type="signal peptide" evidence="2">
    <location>
        <begin position="1"/>
        <end position="21"/>
    </location>
</feature>
<keyword evidence="4" id="KW-1185">Reference proteome</keyword>